<keyword evidence="6" id="KW-1185">Reference proteome</keyword>
<evidence type="ECO:0000259" key="4">
    <source>
        <dbReference type="PROSITE" id="PS50181"/>
    </source>
</evidence>
<feature type="domain" description="F-box" evidence="4">
    <location>
        <begin position="526"/>
        <end position="562"/>
    </location>
</feature>
<proteinExistence type="predicted"/>
<dbReference type="SUPFAM" id="SSF48403">
    <property type="entry name" value="Ankyrin repeat"/>
    <property type="match status" value="1"/>
</dbReference>
<keyword evidence="1" id="KW-0677">Repeat</keyword>
<protein>
    <recommendedName>
        <fullName evidence="4">F-box domain-containing protein</fullName>
    </recommendedName>
</protein>
<dbReference type="InterPro" id="IPR051637">
    <property type="entry name" value="Ank_repeat_dom-contain_49"/>
</dbReference>
<dbReference type="Gene3D" id="1.25.40.20">
    <property type="entry name" value="Ankyrin repeat-containing domain"/>
    <property type="match status" value="1"/>
</dbReference>
<dbReference type="InterPro" id="IPR036770">
    <property type="entry name" value="Ankyrin_rpt-contain_sf"/>
</dbReference>
<dbReference type="Pfam" id="PF12796">
    <property type="entry name" value="Ank_2"/>
    <property type="match status" value="1"/>
</dbReference>
<dbReference type="PANTHER" id="PTHR24180:SF45">
    <property type="entry name" value="POLY [ADP-RIBOSE] POLYMERASE TANKYRASE"/>
    <property type="match status" value="1"/>
</dbReference>
<dbReference type="PANTHER" id="PTHR24180">
    <property type="entry name" value="CYCLIN-DEPENDENT KINASE INHIBITOR 2C-RELATED"/>
    <property type="match status" value="1"/>
</dbReference>
<dbReference type="PROSITE" id="PS50297">
    <property type="entry name" value="ANK_REP_REGION"/>
    <property type="match status" value="1"/>
</dbReference>
<dbReference type="EMBL" id="OU963870">
    <property type="protein sequence ID" value="CAH0395715.1"/>
    <property type="molecule type" value="Genomic_DNA"/>
</dbReference>
<evidence type="ECO:0000256" key="3">
    <source>
        <dbReference type="PROSITE-ProRule" id="PRU00023"/>
    </source>
</evidence>
<accession>A0A9P0ALE3</accession>
<dbReference type="InterPro" id="IPR001810">
    <property type="entry name" value="F-box_dom"/>
</dbReference>
<dbReference type="PRINTS" id="PR01415">
    <property type="entry name" value="ANKYRIN"/>
</dbReference>
<evidence type="ECO:0000313" key="6">
    <source>
        <dbReference type="Proteomes" id="UP001152759"/>
    </source>
</evidence>
<feature type="repeat" description="ANK" evidence="3">
    <location>
        <begin position="170"/>
        <end position="197"/>
    </location>
</feature>
<reference evidence="5" key="1">
    <citation type="submission" date="2021-12" db="EMBL/GenBank/DDBJ databases">
        <authorList>
            <person name="King R."/>
        </authorList>
    </citation>
    <scope>NUCLEOTIDE SEQUENCE</scope>
</reference>
<dbReference type="Proteomes" id="UP001152759">
    <property type="component" value="Chromosome 9"/>
</dbReference>
<evidence type="ECO:0000313" key="5">
    <source>
        <dbReference type="EMBL" id="CAH0395715.1"/>
    </source>
</evidence>
<dbReference type="InterPro" id="IPR002110">
    <property type="entry name" value="Ankyrin_rpt"/>
</dbReference>
<evidence type="ECO:0000256" key="2">
    <source>
        <dbReference type="ARBA" id="ARBA00023043"/>
    </source>
</evidence>
<dbReference type="PROSITE" id="PS50088">
    <property type="entry name" value="ANK_REPEAT"/>
    <property type="match status" value="2"/>
</dbReference>
<feature type="repeat" description="ANK" evidence="3">
    <location>
        <begin position="207"/>
        <end position="239"/>
    </location>
</feature>
<sequence>MCFQQGLIFIVDEHAASASTDQLSTPATISPSGNLPALSHGTAAAAHVLLPDGYMQDHPRMKKLFRDKNVQLLNRENLSILTTHVDKLRVVEILLTVATDSLHIAAAYLSGGVDIVSRLLGIPVDSACPENRKNMLLAVDDDNLQLLEPILNRKNDIKCVFGRLGYGDLLLLAAETGPVALVKSLLEHGADANCRDASEFSLFPSERGFTALHYAVLRGCAASVGLLVEKGADVNARKFRGETPLHLVRHLDVAEILLENGADVNALQEGDNADFYTPLISVIAHHECQFGTPEMKLDIVKLFVKYGCRLDTERIPDLALIGGKDSLPAVFSCLLENCFSGPNFSWDVGSGLRKRIRRDWRNHGMHFSQCGQVHADFVHLRRIFACHAVKLFCLYPEPNFSFDDVESWWLDDDDVEALVDDDLTASWLTRDAATSLTALISACEEEVRCLFEQFCDTEEFVYDVITSNVYDVACLMRNDFVAAMAETIDWIDRFPLYGSMLKFRLDKGKNQNWFQEVGCRSFDSLSECFRELPEELKGKLISYLRPVDIMTLRRVSKLCAKT</sequence>
<dbReference type="AlphaFoldDB" id="A0A9P0ALE3"/>
<gene>
    <name evidence="5" type="ORF">BEMITA_LOCUS13865</name>
</gene>
<name>A0A9P0ALE3_BEMTA</name>
<dbReference type="SMART" id="SM00248">
    <property type="entry name" value="ANK"/>
    <property type="match status" value="5"/>
</dbReference>
<dbReference type="PROSITE" id="PS50181">
    <property type="entry name" value="FBOX"/>
    <property type="match status" value="1"/>
</dbReference>
<organism evidence="5 6">
    <name type="scientific">Bemisia tabaci</name>
    <name type="common">Sweetpotato whitefly</name>
    <name type="synonym">Aleurodes tabaci</name>
    <dbReference type="NCBI Taxonomy" id="7038"/>
    <lineage>
        <taxon>Eukaryota</taxon>
        <taxon>Metazoa</taxon>
        <taxon>Ecdysozoa</taxon>
        <taxon>Arthropoda</taxon>
        <taxon>Hexapoda</taxon>
        <taxon>Insecta</taxon>
        <taxon>Pterygota</taxon>
        <taxon>Neoptera</taxon>
        <taxon>Paraneoptera</taxon>
        <taxon>Hemiptera</taxon>
        <taxon>Sternorrhyncha</taxon>
        <taxon>Aleyrodoidea</taxon>
        <taxon>Aleyrodidae</taxon>
        <taxon>Aleyrodinae</taxon>
        <taxon>Bemisia</taxon>
    </lineage>
</organism>
<keyword evidence="2 3" id="KW-0040">ANK repeat</keyword>
<evidence type="ECO:0000256" key="1">
    <source>
        <dbReference type="ARBA" id="ARBA00022737"/>
    </source>
</evidence>